<reference evidence="4" key="1">
    <citation type="submission" date="2025-08" db="UniProtKB">
        <authorList>
            <consortium name="Ensembl"/>
        </authorList>
    </citation>
    <scope>IDENTIFICATION</scope>
</reference>
<dbReference type="PANTHER" id="PTHR46194">
    <property type="entry name" value="PEPTIDYL-TRNA HYDROLASE PTRHD1-RELATED"/>
    <property type="match status" value="1"/>
</dbReference>
<evidence type="ECO:0000256" key="2">
    <source>
        <dbReference type="ARBA" id="ARBA00022801"/>
    </source>
</evidence>
<organism evidence="4">
    <name type="scientific">Petromyzon marinus</name>
    <name type="common">Sea lamprey</name>
    <dbReference type="NCBI Taxonomy" id="7757"/>
    <lineage>
        <taxon>Eukaryota</taxon>
        <taxon>Metazoa</taxon>
        <taxon>Chordata</taxon>
        <taxon>Craniata</taxon>
        <taxon>Vertebrata</taxon>
        <taxon>Cyclostomata</taxon>
        <taxon>Hyperoartia</taxon>
        <taxon>Petromyzontiformes</taxon>
        <taxon>Petromyzontidae</taxon>
        <taxon>Petromyzon</taxon>
    </lineage>
</organism>
<accession>S4RSA7</accession>
<dbReference type="Pfam" id="PF01981">
    <property type="entry name" value="PTH2"/>
    <property type="match status" value="1"/>
</dbReference>
<evidence type="ECO:0000256" key="1">
    <source>
        <dbReference type="ARBA" id="ARBA00013260"/>
    </source>
</evidence>
<dbReference type="OMA" id="AIIAQCC"/>
<dbReference type="HOGENOM" id="CLU_119261_1_1_1"/>
<reference evidence="4" key="2">
    <citation type="submission" date="2025-09" db="UniProtKB">
        <authorList>
            <consortium name="Ensembl"/>
        </authorList>
    </citation>
    <scope>IDENTIFICATION</scope>
</reference>
<dbReference type="EC" id="3.1.1.29" evidence="1"/>
<dbReference type="Gene3D" id="3.40.1490.10">
    <property type="entry name" value="Bit1"/>
    <property type="match status" value="1"/>
</dbReference>
<evidence type="ECO:0000256" key="3">
    <source>
        <dbReference type="ARBA" id="ARBA00048707"/>
    </source>
</evidence>
<dbReference type="InterPro" id="IPR023476">
    <property type="entry name" value="Pep_tRNA_hydro_II_dom_sf"/>
</dbReference>
<sequence length="126" mass="14069">SPPPCVVMSGRLVQYVVVLGDLQSGLGWPLGALVAQACHACTAALHLYYAEADTQRYLGDLDSMHKVVLQADDKDALTQLSEKLTVENIQHKLWVEQPENIPTCLALRPYPKEQVHHLLKKFKLLK</sequence>
<proteinExistence type="predicted"/>
<dbReference type="PANTHER" id="PTHR46194:SF1">
    <property type="entry name" value="PEPTIDYL-TRNA HYDROLASE PTRHD1-RELATED"/>
    <property type="match status" value="1"/>
</dbReference>
<keyword evidence="2" id="KW-0378">Hydrolase</keyword>
<dbReference type="Ensembl" id="ENSPMAT00000008132.1">
    <property type="protein sequence ID" value="ENSPMAP00000008096.1"/>
    <property type="gene ID" value="ENSPMAG00000007352.1"/>
</dbReference>
<evidence type="ECO:0000313" key="4">
    <source>
        <dbReference type="Ensembl" id="ENSPMAP00000008096.1"/>
    </source>
</evidence>
<dbReference type="AlphaFoldDB" id="S4RSA7"/>
<dbReference type="InterPro" id="IPR042237">
    <property type="entry name" value="PTRHD1"/>
</dbReference>
<name>S4RSA7_PETMA</name>
<dbReference type="SUPFAM" id="SSF102462">
    <property type="entry name" value="Peptidyl-tRNA hydrolase II"/>
    <property type="match status" value="1"/>
</dbReference>
<dbReference type="GO" id="GO:0004045">
    <property type="term" value="F:peptidyl-tRNA hydrolase activity"/>
    <property type="evidence" value="ECO:0007669"/>
    <property type="project" value="UniProtKB-EC"/>
</dbReference>
<protein>
    <recommendedName>
        <fullName evidence="1">peptidyl-tRNA hydrolase</fullName>
        <ecNumber evidence="1">3.1.1.29</ecNumber>
    </recommendedName>
</protein>
<dbReference type="CDD" id="cd02429">
    <property type="entry name" value="PTH2_like"/>
    <property type="match status" value="1"/>
</dbReference>
<comment type="catalytic activity">
    <reaction evidence="3">
        <text>an N-acyl-L-alpha-aminoacyl-tRNA + H2O = an N-acyl-L-amino acid + a tRNA + H(+)</text>
        <dbReference type="Rhea" id="RHEA:54448"/>
        <dbReference type="Rhea" id="RHEA-COMP:10123"/>
        <dbReference type="Rhea" id="RHEA-COMP:13883"/>
        <dbReference type="ChEBI" id="CHEBI:15377"/>
        <dbReference type="ChEBI" id="CHEBI:15378"/>
        <dbReference type="ChEBI" id="CHEBI:59874"/>
        <dbReference type="ChEBI" id="CHEBI:78442"/>
        <dbReference type="ChEBI" id="CHEBI:138191"/>
        <dbReference type="EC" id="3.1.1.29"/>
    </reaction>
</comment>
<dbReference type="InterPro" id="IPR002833">
    <property type="entry name" value="PTH2"/>
</dbReference>
<dbReference type="GeneTree" id="ENSGT00500000044959"/>